<dbReference type="EMBL" id="AHAM01000140">
    <property type="protein sequence ID" value="EHK56007.1"/>
    <property type="molecule type" value="Genomic_DNA"/>
</dbReference>
<protein>
    <submittedName>
        <fullName evidence="1">Uncharacterized protein</fullName>
    </submittedName>
</protein>
<accession>H0HTM9</accession>
<evidence type="ECO:0000313" key="1">
    <source>
        <dbReference type="EMBL" id="EHK56007.1"/>
    </source>
</evidence>
<organism evidence="1 2">
    <name type="scientific">Mesorhizobium alhagi CCNWXJ12-2</name>
    <dbReference type="NCBI Taxonomy" id="1107882"/>
    <lineage>
        <taxon>Bacteria</taxon>
        <taxon>Pseudomonadati</taxon>
        <taxon>Pseudomonadota</taxon>
        <taxon>Alphaproteobacteria</taxon>
        <taxon>Hyphomicrobiales</taxon>
        <taxon>Phyllobacteriaceae</taxon>
        <taxon>Allomesorhizobium</taxon>
    </lineage>
</organism>
<dbReference type="Proteomes" id="UP000003250">
    <property type="component" value="Unassembled WGS sequence"/>
</dbReference>
<gene>
    <name evidence="1" type="ORF">MAXJ12_17603</name>
</gene>
<dbReference type="PATRIC" id="fig|1107882.3.peg.3438"/>
<proteinExistence type="predicted"/>
<name>H0HTM9_9HYPH</name>
<dbReference type="AlphaFoldDB" id="H0HTM9"/>
<dbReference type="OrthoDB" id="9149078at2"/>
<reference evidence="1 2" key="1">
    <citation type="journal article" date="2012" name="J. Bacteriol.">
        <title>Draft Genome Sequence of Mesorhizobium alhagi CCNWXJ12-2T, a Novel Salt-Resistant Species Isolated from the Desert of Northwestern China.</title>
        <authorList>
            <person name="Zhou M."/>
            <person name="Chen W."/>
            <person name="Chen H."/>
            <person name="Wei G."/>
        </authorList>
    </citation>
    <scope>NUCLEOTIDE SEQUENCE [LARGE SCALE GENOMIC DNA]</scope>
    <source>
        <strain evidence="1 2">CCNWXJ12-2</strain>
    </source>
</reference>
<sequence>MRIEWFADTRTEHFWRKLMLAVQTAFVGLFLTTVGLVGGTAAASKQSEPPPAAHARDGELSTLVLITSDTDWLEKWNTPASSIPQFSTAKELKTGEAATVLVLLSGLTPANGRLKALCAIEIRQPDGVIQAVPETACYDEMSLGQRKNMLMADARVEFKVEQGDPDGLWLFRIIVKDAFSSSRTASEVSVRVIAEGARP</sequence>
<evidence type="ECO:0000313" key="2">
    <source>
        <dbReference type="Proteomes" id="UP000003250"/>
    </source>
</evidence>
<dbReference type="RefSeq" id="WP_008837139.1">
    <property type="nucleotide sequence ID" value="NZ_AHAM01000140.1"/>
</dbReference>
<keyword evidence="2" id="KW-1185">Reference proteome</keyword>